<dbReference type="Pfam" id="PF13692">
    <property type="entry name" value="Glyco_trans_1_4"/>
    <property type="match status" value="1"/>
</dbReference>
<dbReference type="EMBL" id="CCAE010000055">
    <property type="protein sequence ID" value="CDN89854.1"/>
    <property type="molecule type" value="Genomic_DNA"/>
</dbReference>
<gene>
    <name evidence="2" type="ORF">BN948_04294</name>
</gene>
<evidence type="ECO:0000313" key="2">
    <source>
        <dbReference type="EMBL" id="CDN89854.1"/>
    </source>
</evidence>
<reference evidence="3" key="2">
    <citation type="submission" date="2014-11" db="EMBL/GenBank/DDBJ databases">
        <title>Draft genome sequence of Hydrogenophaga intermedia S1.</title>
        <authorList>
            <person name="Gan H.M."/>
            <person name="Chew T.H."/>
            <person name="Stolz A."/>
        </authorList>
    </citation>
    <scope>NUCLEOTIDE SEQUENCE [LARGE SCALE GENOMIC DNA]</scope>
    <source>
        <strain evidence="3">S1</strain>
    </source>
</reference>
<sequence>MRVLFVSSDPHLPQITGGLQTTTHDLCLAIRDMGAEAAVLCGQALDPKDAGAGSATTSDERLGYLVMRSPRPAQDLAMAAAAWAADAIVVQSGSGLATMVLASLDTGRATALYLHNVEISQLGGNLAPDPSFLFLANSSFTAQRWQALYGIHCEVIAPIVQGQSYLADSTGDKVLFVNPHPMKGVERLFELAAACPELPFLVMESWNVAPQWRTHCLQRANRLGNVEWRSPSTNMRKVYGQSRVLLMPSVWEESFGRTVVEAQLNGLPVLASQRGALPDLVGAGGATLSPDAPLHEWAAALRRLYDPLTSEAERLTARRQGAAHVAGTQATVAKLLGLLSVHVGATQDRRESEQQAEEERRERMPARRDQQPAPSTSAAVTATGLPGPTSAREIAPRQPRLEDCTFYHWYTLPDGREMPGIYDMRGQASKYLGDFDFDGRTVLEVGPASGFLSLHMEAAGAEVTCLEPPMSHLWDIVPFDGFDTAAWRRQHVRNIEGVRNSFWYAHHTFGSRVRMIEADPYDLPEDVGPYDVSVLAAVLLHTRRPFDMLQSVAERTRKTVIVTEVHDPTLGHLPLQQLRPRKGAEEQVDTWWTFTPQYFVSALALLGFTQAQVSYHRLSYPSEKRELPMFTVIGERPGA</sequence>
<dbReference type="RefSeq" id="WP_009515767.1">
    <property type="nucleotide sequence ID" value="NZ_CCAE010000055.1"/>
</dbReference>
<name>A0A1L1PM22_HYDIT</name>
<dbReference type="Gene3D" id="3.40.50.150">
    <property type="entry name" value="Vaccinia Virus protein VP39"/>
    <property type="match status" value="1"/>
</dbReference>
<evidence type="ECO:0000313" key="3">
    <source>
        <dbReference type="Proteomes" id="UP000028878"/>
    </source>
</evidence>
<feature type="compositionally biased region" description="Basic and acidic residues" evidence="1">
    <location>
        <begin position="347"/>
        <end position="370"/>
    </location>
</feature>
<dbReference type="Gene3D" id="3.40.50.2000">
    <property type="entry name" value="Glycogen Phosphorylase B"/>
    <property type="match status" value="2"/>
</dbReference>
<organism evidence="2 3">
    <name type="scientific">Hydrogenophaga intermedia</name>
    <dbReference type="NCBI Taxonomy" id="65786"/>
    <lineage>
        <taxon>Bacteria</taxon>
        <taxon>Pseudomonadati</taxon>
        <taxon>Pseudomonadota</taxon>
        <taxon>Betaproteobacteria</taxon>
        <taxon>Burkholderiales</taxon>
        <taxon>Comamonadaceae</taxon>
        <taxon>Hydrogenophaga</taxon>
    </lineage>
</organism>
<keyword evidence="2" id="KW-0808">Transferase</keyword>
<dbReference type="Proteomes" id="UP000028878">
    <property type="component" value="Unassembled WGS sequence"/>
</dbReference>
<feature type="region of interest" description="Disordered" evidence="1">
    <location>
        <begin position="346"/>
        <end position="397"/>
    </location>
</feature>
<dbReference type="InterPro" id="IPR029063">
    <property type="entry name" value="SAM-dependent_MTases_sf"/>
</dbReference>
<dbReference type="AlphaFoldDB" id="A0A1L1PM22"/>
<dbReference type="GO" id="GO:0016757">
    <property type="term" value="F:glycosyltransferase activity"/>
    <property type="evidence" value="ECO:0007669"/>
    <property type="project" value="TreeGrafter"/>
</dbReference>
<dbReference type="PANTHER" id="PTHR45947:SF3">
    <property type="entry name" value="SULFOQUINOVOSYL TRANSFERASE SQD2"/>
    <property type="match status" value="1"/>
</dbReference>
<dbReference type="SUPFAM" id="SSF53756">
    <property type="entry name" value="UDP-Glycosyltransferase/glycogen phosphorylase"/>
    <property type="match status" value="1"/>
</dbReference>
<dbReference type="SUPFAM" id="SSF53335">
    <property type="entry name" value="S-adenosyl-L-methionine-dependent methyltransferases"/>
    <property type="match status" value="1"/>
</dbReference>
<evidence type="ECO:0000256" key="1">
    <source>
        <dbReference type="SAM" id="MobiDB-lite"/>
    </source>
</evidence>
<dbReference type="PANTHER" id="PTHR45947">
    <property type="entry name" value="SULFOQUINOVOSYL TRANSFERASE SQD2"/>
    <property type="match status" value="1"/>
</dbReference>
<dbReference type="InterPro" id="IPR050194">
    <property type="entry name" value="Glycosyltransferase_grp1"/>
</dbReference>
<accession>A0A1L1PM22</accession>
<proteinExistence type="predicted"/>
<reference evidence="3" key="1">
    <citation type="submission" date="2014-02" db="EMBL/GenBank/DDBJ databases">
        <authorList>
            <person name="Gan H."/>
        </authorList>
    </citation>
    <scope>NUCLEOTIDE SEQUENCE [LARGE SCALE GENOMIC DNA]</scope>
    <source>
        <strain evidence="3">S1</strain>
    </source>
</reference>
<keyword evidence="3" id="KW-1185">Reference proteome</keyword>
<protein>
    <submittedName>
        <fullName evidence="2">Glycosyl transferase, group 1</fullName>
    </submittedName>
</protein>
<feature type="compositionally biased region" description="Low complexity" evidence="1">
    <location>
        <begin position="371"/>
        <end position="383"/>
    </location>
</feature>